<evidence type="ECO:0000256" key="2">
    <source>
        <dbReference type="ARBA" id="ARBA00006727"/>
    </source>
</evidence>
<dbReference type="AlphaFoldDB" id="A0A2P8A7N9"/>
<dbReference type="InterPro" id="IPR020846">
    <property type="entry name" value="MFS_dom"/>
</dbReference>
<dbReference type="GO" id="GO:0022857">
    <property type="term" value="F:transmembrane transporter activity"/>
    <property type="evidence" value="ECO:0007669"/>
    <property type="project" value="InterPro"/>
</dbReference>
<feature type="transmembrane region" description="Helical" evidence="4">
    <location>
        <begin position="332"/>
        <end position="351"/>
    </location>
</feature>
<dbReference type="Proteomes" id="UP000243723">
    <property type="component" value="Unassembled WGS sequence"/>
</dbReference>
<feature type="transmembrane region" description="Helical" evidence="4">
    <location>
        <begin position="161"/>
        <end position="180"/>
    </location>
</feature>
<comment type="subcellular location">
    <subcellularLocation>
        <location evidence="1">Membrane</location>
        <topology evidence="1">Multi-pass membrane protein</topology>
    </subcellularLocation>
</comment>
<dbReference type="InterPro" id="IPR050327">
    <property type="entry name" value="Proton-linked_MCT"/>
</dbReference>
<keyword evidence="4" id="KW-0812">Transmembrane</keyword>
<feature type="transmembrane region" description="Helical" evidence="4">
    <location>
        <begin position="391"/>
        <end position="413"/>
    </location>
</feature>
<dbReference type="InterPro" id="IPR036259">
    <property type="entry name" value="MFS_trans_sf"/>
</dbReference>
<feature type="transmembrane region" description="Helical" evidence="4">
    <location>
        <begin position="63"/>
        <end position="83"/>
    </location>
</feature>
<dbReference type="PANTHER" id="PTHR11360">
    <property type="entry name" value="MONOCARBOXYLATE TRANSPORTER"/>
    <property type="match status" value="1"/>
</dbReference>
<dbReference type="Pfam" id="PF07690">
    <property type="entry name" value="MFS_1"/>
    <property type="match status" value="1"/>
</dbReference>
<dbReference type="GO" id="GO:0016020">
    <property type="term" value="C:membrane"/>
    <property type="evidence" value="ECO:0007669"/>
    <property type="project" value="UniProtKB-SubCell"/>
</dbReference>
<dbReference type="InterPro" id="IPR011701">
    <property type="entry name" value="MFS"/>
</dbReference>
<name>A0A2P8A7N9_9PEZI</name>
<accession>A0A2P8A7N9</accession>
<feature type="transmembrane region" description="Helical" evidence="4">
    <location>
        <begin position="225"/>
        <end position="244"/>
    </location>
</feature>
<dbReference type="Gene3D" id="1.20.1250.20">
    <property type="entry name" value="MFS general substrate transporter like domains"/>
    <property type="match status" value="2"/>
</dbReference>
<evidence type="ECO:0000259" key="5">
    <source>
        <dbReference type="PROSITE" id="PS50850"/>
    </source>
</evidence>
<comment type="caution">
    <text evidence="6">The sequence shown here is derived from an EMBL/GenBank/DDBJ whole genome shotgun (WGS) entry which is preliminary data.</text>
</comment>
<reference evidence="6 7" key="1">
    <citation type="submission" date="2017-05" db="EMBL/GenBank/DDBJ databases">
        <title>Draft genome sequence of Elsinoe australis.</title>
        <authorList>
            <person name="Cheng Q."/>
        </authorList>
    </citation>
    <scope>NUCLEOTIDE SEQUENCE [LARGE SCALE GENOMIC DNA]</scope>
    <source>
        <strain evidence="6 7">NL1</strain>
    </source>
</reference>
<comment type="similarity">
    <text evidence="2">Belongs to the major facilitator superfamily. Monocarboxylate porter (TC 2.A.1.13) family.</text>
</comment>
<feature type="transmembrane region" description="Helical" evidence="4">
    <location>
        <begin position="192"/>
        <end position="213"/>
    </location>
</feature>
<feature type="transmembrane region" description="Helical" evidence="4">
    <location>
        <begin position="357"/>
        <end position="379"/>
    </location>
</feature>
<feature type="transmembrane region" description="Helical" evidence="4">
    <location>
        <begin position="138"/>
        <end position="155"/>
    </location>
</feature>
<feature type="region of interest" description="Disordered" evidence="3">
    <location>
        <begin position="17"/>
        <end position="41"/>
    </location>
</feature>
<dbReference type="SUPFAM" id="SSF103473">
    <property type="entry name" value="MFS general substrate transporter"/>
    <property type="match status" value="1"/>
</dbReference>
<feature type="compositionally biased region" description="Acidic residues" evidence="3">
    <location>
        <begin position="32"/>
        <end position="41"/>
    </location>
</feature>
<feature type="transmembrane region" description="Helical" evidence="4">
    <location>
        <begin position="103"/>
        <end position="126"/>
    </location>
</feature>
<keyword evidence="4" id="KW-0472">Membrane</keyword>
<dbReference type="PANTHER" id="PTHR11360:SF287">
    <property type="entry name" value="MFS MONOCARBOXYLATE TRANSPORTER"/>
    <property type="match status" value="1"/>
</dbReference>
<evidence type="ECO:0000256" key="1">
    <source>
        <dbReference type="ARBA" id="ARBA00004141"/>
    </source>
</evidence>
<dbReference type="EMBL" id="NHZQ01000060">
    <property type="protein sequence ID" value="PSK56480.1"/>
    <property type="molecule type" value="Genomic_DNA"/>
</dbReference>
<dbReference type="PROSITE" id="PS50850">
    <property type="entry name" value="MFS"/>
    <property type="match status" value="1"/>
</dbReference>
<organism evidence="6 7">
    <name type="scientific">Elsinoe australis</name>
    <dbReference type="NCBI Taxonomy" id="40998"/>
    <lineage>
        <taxon>Eukaryota</taxon>
        <taxon>Fungi</taxon>
        <taxon>Dikarya</taxon>
        <taxon>Ascomycota</taxon>
        <taxon>Pezizomycotina</taxon>
        <taxon>Dothideomycetes</taxon>
        <taxon>Dothideomycetidae</taxon>
        <taxon>Myriangiales</taxon>
        <taxon>Elsinoaceae</taxon>
        <taxon>Elsinoe</taxon>
    </lineage>
</organism>
<protein>
    <recommendedName>
        <fullName evidence="5">Major facilitator superfamily (MFS) profile domain-containing protein</fullName>
    </recommendedName>
</protein>
<evidence type="ECO:0000256" key="4">
    <source>
        <dbReference type="SAM" id="Phobius"/>
    </source>
</evidence>
<feature type="transmembrane region" description="Helical" evidence="4">
    <location>
        <begin position="305"/>
        <end position="325"/>
    </location>
</feature>
<feature type="transmembrane region" description="Helical" evidence="4">
    <location>
        <begin position="268"/>
        <end position="290"/>
    </location>
</feature>
<gene>
    <name evidence="6" type="ORF">B9Z65_6104</name>
</gene>
<dbReference type="OrthoDB" id="2213137at2759"/>
<sequence length="468" mass="50344">MTDVGLTTTVSLSSVVASSANRHGRSSSPQGVEDEPITEGVEDEPIAEGGSEHHLAPVDGGAAAWRLLCAAFVFETLLWGFPLSFGVFQEYYSKVPEFANNRYIPVIGTIASGLGYLGAPVIMPFIQRYQRWQRQMILVGWPLCIAGLVLGSFASSLEVLILTQGVAYGLGFLIFYYPILSMVNEYWIARRGMAYGILCGASGVSGSMMPFVLQALLAKYGHRTTLRAVAIALTLCTGPLIPFLKGRLPPSERANIPRIDWTFFRNPLFWVYSVSNLLQGFGCFYPSLYLPSYASSLDLGDKSGALVLALMSISQVGGQFVFGLLSDRKVPLDVLACLSTTVAATAFLTMWRLAESLPLLMVFGIVYGFFGAGFTAIWARMSTAVTDDVTAGPIVFSLLNFGKGVGNVLAGPIGGLLVTPGSQQSGTSSSGSYRWIIVFTGVCMFASACTIFLRHLKSISILIARQGE</sequence>
<feature type="transmembrane region" description="Helical" evidence="4">
    <location>
        <begin position="433"/>
        <end position="453"/>
    </location>
</feature>
<evidence type="ECO:0000313" key="7">
    <source>
        <dbReference type="Proteomes" id="UP000243723"/>
    </source>
</evidence>
<keyword evidence="7" id="KW-1185">Reference proteome</keyword>
<evidence type="ECO:0000313" key="6">
    <source>
        <dbReference type="EMBL" id="PSK56480.1"/>
    </source>
</evidence>
<evidence type="ECO:0000256" key="3">
    <source>
        <dbReference type="SAM" id="MobiDB-lite"/>
    </source>
</evidence>
<keyword evidence="4" id="KW-1133">Transmembrane helix</keyword>
<feature type="domain" description="Major facilitator superfamily (MFS) profile" evidence="5">
    <location>
        <begin position="268"/>
        <end position="468"/>
    </location>
</feature>
<proteinExistence type="inferred from homology"/>